<feature type="domain" description="Zn(2)-C6 fungal-type" evidence="3">
    <location>
        <begin position="26"/>
        <end position="56"/>
    </location>
</feature>
<evidence type="ECO:0000313" key="4">
    <source>
        <dbReference type="EMBL" id="PSR84424.1"/>
    </source>
</evidence>
<dbReference type="InterPro" id="IPR036864">
    <property type="entry name" value="Zn2-C6_fun-type_DNA-bd_sf"/>
</dbReference>
<proteinExistence type="predicted"/>
<dbReference type="InterPro" id="IPR052400">
    <property type="entry name" value="Zn2-C6_fungal_TF"/>
</dbReference>
<evidence type="ECO:0000256" key="1">
    <source>
        <dbReference type="ARBA" id="ARBA00023242"/>
    </source>
</evidence>
<dbReference type="STRING" id="2025994.A0A2T3A7Q9"/>
<dbReference type="SUPFAM" id="SSF57701">
    <property type="entry name" value="Zn2/Cys6 DNA-binding domain"/>
    <property type="match status" value="1"/>
</dbReference>
<feature type="compositionally biased region" description="Basic residues" evidence="2">
    <location>
        <begin position="14"/>
        <end position="23"/>
    </location>
</feature>
<keyword evidence="1" id="KW-0539">Nucleus</keyword>
<dbReference type="SMART" id="SM00066">
    <property type="entry name" value="GAL4"/>
    <property type="match status" value="1"/>
</dbReference>
<dbReference type="Pfam" id="PF00172">
    <property type="entry name" value="Zn_clus"/>
    <property type="match status" value="1"/>
</dbReference>
<dbReference type="Pfam" id="PF11951">
    <property type="entry name" value="Fungal_trans_2"/>
    <property type="match status" value="1"/>
</dbReference>
<dbReference type="CDD" id="cd00067">
    <property type="entry name" value="GAL4"/>
    <property type="match status" value="1"/>
</dbReference>
<dbReference type="InterPro" id="IPR021858">
    <property type="entry name" value="Fun_TF"/>
</dbReference>
<evidence type="ECO:0000313" key="5">
    <source>
        <dbReference type="Proteomes" id="UP000241462"/>
    </source>
</evidence>
<dbReference type="OrthoDB" id="3546279at2759"/>
<dbReference type="GO" id="GO:0008270">
    <property type="term" value="F:zinc ion binding"/>
    <property type="evidence" value="ECO:0007669"/>
    <property type="project" value="InterPro"/>
</dbReference>
<sequence>MAGVDEQESASRGRPAKVGHRKSRNGCLKCKTRRVKCDEIQPVCGNCSRLCLDCAWPSEPHDLRSRHTDRDLRTSRRKPQSTLLDPATNTRSGTSPSPMPSPQPSPSTFSGSGPCAQQSESPDQGASAFIAHWPSWAKDDKPFAHIDTTQEISLPETKARRMLEHRLFQNWYVNFNNSPVAVNPSQTWRYTWATQIPVLALQHENLLHGLLATSATNLLRTEPGNAELYTARQAYFISALQAQRHELEQLSIANAESVSLCSLLISVTSFAMIKERSLDPYEPPLEWLHLGRGAGSVIWQGVKTIIAQSKESENKAIMAIAGSYPRLSEGHKINLPEMRIHFANVLTQHIPSDDDWTDDDTRDAYEKTLSYIGLLYKGIEIGEPNYELLRKVQAFALFIPPKFVELLRLQRPRALVVLAHFWSAVSLIRGAWWLGEDDARGNESTATREIRGIMTVLPSEWHAAMMRPLDQIGLRHLCVGI</sequence>
<reference evidence="4 5" key="1">
    <citation type="journal article" date="2018" name="Mycol. Prog.">
        <title>Coniella lustricola, a new species from submerged detritus.</title>
        <authorList>
            <person name="Raudabaugh D.B."/>
            <person name="Iturriaga T."/>
            <person name="Carver A."/>
            <person name="Mondo S."/>
            <person name="Pangilinan J."/>
            <person name="Lipzen A."/>
            <person name="He G."/>
            <person name="Amirebrahimi M."/>
            <person name="Grigoriev I.V."/>
            <person name="Miller A.N."/>
        </authorList>
    </citation>
    <scope>NUCLEOTIDE SEQUENCE [LARGE SCALE GENOMIC DNA]</scope>
    <source>
        <strain evidence="4 5">B22-T-1</strain>
    </source>
</reference>
<dbReference type="AlphaFoldDB" id="A0A2T3A7Q9"/>
<dbReference type="InParanoid" id="A0A2T3A7Q9"/>
<feature type="compositionally biased region" description="Basic and acidic residues" evidence="2">
    <location>
        <begin position="62"/>
        <end position="74"/>
    </location>
</feature>
<dbReference type="PROSITE" id="PS00463">
    <property type="entry name" value="ZN2_CY6_FUNGAL_1"/>
    <property type="match status" value="1"/>
</dbReference>
<dbReference type="EMBL" id="KZ678443">
    <property type="protein sequence ID" value="PSR84424.1"/>
    <property type="molecule type" value="Genomic_DNA"/>
</dbReference>
<dbReference type="GO" id="GO:0000981">
    <property type="term" value="F:DNA-binding transcription factor activity, RNA polymerase II-specific"/>
    <property type="evidence" value="ECO:0007669"/>
    <property type="project" value="InterPro"/>
</dbReference>
<evidence type="ECO:0000256" key="2">
    <source>
        <dbReference type="SAM" id="MobiDB-lite"/>
    </source>
</evidence>
<feature type="compositionally biased region" description="Polar residues" evidence="2">
    <location>
        <begin position="115"/>
        <end position="124"/>
    </location>
</feature>
<dbReference type="FunCoup" id="A0A2T3A7Q9">
    <property type="interactions" value="548"/>
</dbReference>
<dbReference type="Proteomes" id="UP000241462">
    <property type="component" value="Unassembled WGS sequence"/>
</dbReference>
<dbReference type="Gene3D" id="4.10.240.10">
    <property type="entry name" value="Zn(2)-C6 fungal-type DNA-binding domain"/>
    <property type="match status" value="1"/>
</dbReference>
<organism evidence="4 5">
    <name type="scientific">Coniella lustricola</name>
    <dbReference type="NCBI Taxonomy" id="2025994"/>
    <lineage>
        <taxon>Eukaryota</taxon>
        <taxon>Fungi</taxon>
        <taxon>Dikarya</taxon>
        <taxon>Ascomycota</taxon>
        <taxon>Pezizomycotina</taxon>
        <taxon>Sordariomycetes</taxon>
        <taxon>Sordariomycetidae</taxon>
        <taxon>Diaporthales</taxon>
        <taxon>Schizoparmaceae</taxon>
        <taxon>Coniella</taxon>
    </lineage>
</organism>
<feature type="region of interest" description="Disordered" evidence="2">
    <location>
        <begin position="1"/>
        <end position="23"/>
    </location>
</feature>
<feature type="region of interest" description="Disordered" evidence="2">
    <location>
        <begin position="62"/>
        <end position="124"/>
    </location>
</feature>
<dbReference type="PANTHER" id="PTHR47657:SF14">
    <property type="entry name" value="ZN(2)-C6 FUNGAL-TYPE DOMAIN-CONTAINING PROTEIN"/>
    <property type="match status" value="1"/>
</dbReference>
<dbReference type="InterPro" id="IPR001138">
    <property type="entry name" value="Zn2Cys6_DnaBD"/>
</dbReference>
<accession>A0A2T3A7Q9</accession>
<keyword evidence="5" id="KW-1185">Reference proteome</keyword>
<evidence type="ECO:0000259" key="3">
    <source>
        <dbReference type="PROSITE" id="PS50048"/>
    </source>
</evidence>
<dbReference type="PROSITE" id="PS50048">
    <property type="entry name" value="ZN2_CY6_FUNGAL_2"/>
    <property type="match status" value="1"/>
</dbReference>
<dbReference type="PANTHER" id="PTHR47657">
    <property type="entry name" value="STEROL REGULATORY ELEMENT-BINDING PROTEIN ECM22"/>
    <property type="match status" value="1"/>
</dbReference>
<protein>
    <recommendedName>
        <fullName evidence="3">Zn(2)-C6 fungal-type domain-containing protein</fullName>
    </recommendedName>
</protein>
<gene>
    <name evidence="4" type="ORF">BD289DRAFT_260942</name>
</gene>
<feature type="compositionally biased region" description="Polar residues" evidence="2">
    <location>
        <begin position="80"/>
        <end position="89"/>
    </location>
</feature>
<name>A0A2T3A7Q9_9PEZI</name>